<evidence type="ECO:0000259" key="8">
    <source>
        <dbReference type="PROSITE" id="PS50016"/>
    </source>
</evidence>
<evidence type="ECO:0000313" key="9">
    <source>
        <dbReference type="EMBL" id="KAL3754040.1"/>
    </source>
</evidence>
<dbReference type="AlphaFoldDB" id="A0ABD3LQI2"/>
<dbReference type="Gene3D" id="3.30.40.10">
    <property type="entry name" value="Zinc/RING finger domain, C3HC4 (zinc finger)"/>
    <property type="match status" value="2"/>
</dbReference>
<comment type="caution">
    <text evidence="9">The sequence shown here is derived from an EMBL/GenBank/DDBJ whole genome shotgun (WGS) entry which is preliminary data.</text>
</comment>
<organism evidence="9 10">
    <name type="scientific">Eucalyptus globulus</name>
    <name type="common">Tasmanian blue gum</name>
    <dbReference type="NCBI Taxonomy" id="34317"/>
    <lineage>
        <taxon>Eukaryota</taxon>
        <taxon>Viridiplantae</taxon>
        <taxon>Streptophyta</taxon>
        <taxon>Embryophyta</taxon>
        <taxon>Tracheophyta</taxon>
        <taxon>Spermatophyta</taxon>
        <taxon>Magnoliopsida</taxon>
        <taxon>eudicotyledons</taxon>
        <taxon>Gunneridae</taxon>
        <taxon>Pentapetalae</taxon>
        <taxon>rosids</taxon>
        <taxon>malvids</taxon>
        <taxon>Myrtales</taxon>
        <taxon>Myrtaceae</taxon>
        <taxon>Myrtoideae</taxon>
        <taxon>Eucalypteae</taxon>
        <taxon>Eucalyptus</taxon>
    </lineage>
</organism>
<keyword evidence="10" id="KW-1185">Reference proteome</keyword>
<gene>
    <name evidence="9" type="ORF">ACJRO7_001304</name>
</gene>
<dbReference type="InterPro" id="IPR019786">
    <property type="entry name" value="Zinc_finger_PHD-type_CS"/>
</dbReference>
<reference evidence="9 10" key="1">
    <citation type="submission" date="2024-11" db="EMBL/GenBank/DDBJ databases">
        <title>Chromosome-level genome assembly of Eucalyptus globulus Labill. provides insights into its genome evolution.</title>
        <authorList>
            <person name="Li X."/>
        </authorList>
    </citation>
    <scope>NUCLEOTIDE SEQUENCE [LARGE SCALE GENOMIC DNA]</scope>
    <source>
        <strain evidence="9">CL2024</strain>
        <tissue evidence="9">Fresh tender leaves</tissue>
    </source>
</reference>
<keyword evidence="3 6" id="KW-0863">Zinc-finger</keyword>
<proteinExistence type="predicted"/>
<dbReference type="InterPro" id="IPR056511">
    <property type="entry name" value="IDM1_C"/>
</dbReference>
<accession>A0ABD3LQI2</accession>
<feature type="compositionally biased region" description="Gly residues" evidence="7">
    <location>
        <begin position="25"/>
        <end position="34"/>
    </location>
</feature>
<dbReference type="SUPFAM" id="SSF57903">
    <property type="entry name" value="FYVE/PHD zinc finger"/>
    <property type="match status" value="2"/>
</dbReference>
<feature type="region of interest" description="Disordered" evidence="7">
    <location>
        <begin position="1"/>
        <end position="36"/>
    </location>
</feature>
<feature type="domain" description="PHD-type" evidence="8">
    <location>
        <begin position="613"/>
        <end position="658"/>
    </location>
</feature>
<dbReference type="Pfam" id="PF23011">
    <property type="entry name" value="PHD-1st_NSD"/>
    <property type="match status" value="1"/>
</dbReference>
<keyword evidence="5" id="KW-0539">Nucleus</keyword>
<dbReference type="Proteomes" id="UP001634007">
    <property type="component" value="Unassembled WGS sequence"/>
</dbReference>
<evidence type="ECO:0000256" key="4">
    <source>
        <dbReference type="ARBA" id="ARBA00022833"/>
    </source>
</evidence>
<name>A0ABD3LQI2_EUCGL</name>
<dbReference type="GO" id="GO:0008270">
    <property type="term" value="F:zinc ion binding"/>
    <property type="evidence" value="ECO:0007669"/>
    <property type="project" value="UniProtKB-KW"/>
</dbReference>
<dbReference type="InterPro" id="IPR019787">
    <property type="entry name" value="Znf_PHD-finger"/>
</dbReference>
<dbReference type="InterPro" id="IPR013083">
    <property type="entry name" value="Znf_RING/FYVE/PHD"/>
</dbReference>
<dbReference type="Pfam" id="PF16135">
    <property type="entry name" value="TDBD"/>
    <property type="match status" value="2"/>
</dbReference>
<dbReference type="FunFam" id="3.30.40.10:FF:000506">
    <property type="entry name" value="Acyl-CoA N-acyltransferase with RING/FYVE/PHD-type zinc finger domain"/>
    <property type="match status" value="1"/>
</dbReference>
<dbReference type="CDD" id="cd15539">
    <property type="entry name" value="PHD1_AIRE"/>
    <property type="match status" value="1"/>
</dbReference>
<dbReference type="EMBL" id="JBJKBG010000001">
    <property type="protein sequence ID" value="KAL3754040.1"/>
    <property type="molecule type" value="Genomic_DNA"/>
</dbReference>
<dbReference type="InterPro" id="IPR001965">
    <property type="entry name" value="Znf_PHD"/>
</dbReference>
<dbReference type="Pfam" id="PF23209">
    <property type="entry name" value="IDM1_C"/>
    <property type="match status" value="1"/>
</dbReference>
<evidence type="ECO:0000313" key="10">
    <source>
        <dbReference type="Proteomes" id="UP001634007"/>
    </source>
</evidence>
<evidence type="ECO:0000256" key="6">
    <source>
        <dbReference type="PROSITE-ProRule" id="PRU00146"/>
    </source>
</evidence>
<dbReference type="EMBL" id="JBJKBG010000001">
    <property type="protein sequence ID" value="KAL3754041.1"/>
    <property type="molecule type" value="Genomic_DNA"/>
</dbReference>
<evidence type="ECO:0000256" key="1">
    <source>
        <dbReference type="ARBA" id="ARBA00004123"/>
    </source>
</evidence>
<dbReference type="PROSITE" id="PS01359">
    <property type="entry name" value="ZF_PHD_1"/>
    <property type="match status" value="1"/>
</dbReference>
<comment type="subcellular location">
    <subcellularLocation>
        <location evidence="1">Nucleus</location>
    </subcellularLocation>
</comment>
<dbReference type="PROSITE" id="PS50016">
    <property type="entry name" value="ZF_PHD_2"/>
    <property type="match status" value="1"/>
</dbReference>
<evidence type="ECO:0000256" key="7">
    <source>
        <dbReference type="SAM" id="MobiDB-lite"/>
    </source>
</evidence>
<dbReference type="InterPro" id="IPR011011">
    <property type="entry name" value="Znf_FYVE_PHD"/>
</dbReference>
<dbReference type="SMART" id="SM00249">
    <property type="entry name" value="PHD"/>
    <property type="match status" value="2"/>
</dbReference>
<keyword evidence="4" id="KW-0862">Zinc</keyword>
<dbReference type="PANTHER" id="PTHR47025">
    <property type="entry name" value="AUTOIMMUNE REGULATOR"/>
    <property type="match status" value="1"/>
</dbReference>
<protein>
    <recommendedName>
        <fullName evidence="8">PHD-type domain-containing protein</fullName>
    </recommendedName>
</protein>
<sequence length="980" mass="107595">MKQEWDSEGGETTRFRARFGRDSSGSGGDGGGKRLNGSSSLIVYARRVKPRNGFAVCAEASGAANGAIEERQSDVASDFSGSEAEVETDRSCFLDEEPDGELVEVVVLEDFSRAVRGRRSREGTKMLGEIDGLVDVVILEDGGLHETSPVLKIEEGRTVASASRAVECEGTSKVEADANAETTVRAARNNPESKMSKTIVWKQELATVTDLFDTGLLDGVTVVYMGGGNAVSGLRGVITEGGILCSCVSCNGCRVIPPSQFEIHACGAYKRASQYTCFENGKSLLDLLRACREAPLHSLESTVQSIIHQSPVEKSFTCRGCKGKFPALSVARAGSLCNSCVQSKKYQSTPNNKSHSRARLARTVVTSESSMSPSMSFSLLGGSVGIRKTRSANKLRMSKSADKGLAVISYPKGTLWKTSRKLESSESRSPGADLILKASRSACALISPQTKSQLKMKSPKFVSKVQYVKSSSVPITLQKKSQWKITIKDQRLHKLVFEEDGLPDGTEVAYYSRGQKLLEGYKKGFGIFCRCCNCEVSPSQFEVHAGWASRKKPLVFPFTFCLLPFLLQEKPTDVSVLFLFDSYSNIYTSNGVSLHELAISLSKGRKYSAKDNDNLCIICADGGNLVLCDGCPRAFHKECASLTNVPRGKWYCNFCENMFQKEKFVNENAVAAGRVSGVDPIEQITQRCIRIVKNIGSEVTGCALCRGYDFSKSGFGPRTIILCDQCEKEYHVGCLRDHRMAILKELPKGKWFCCTDCSRIHSTLQGLLVRGEEKLQDSLLNILKKKHEEKGFTTVNNYDASWRLLSGSYACSESRRLLSEAVSIFHECFDPIVDPTTNRDLIPSMVYGRCTRNQEYSGMYCAVLIVNSIVVSAGILRIFGQELAELPLVATKKGSHDQGYFQLLFSCIQKLLGFLNVRSLVLPAAAEAESIWTDKFGFVKMELDQLTSYRKICSQMVTFKGTSMLQKPVPRCSFDDAGIC</sequence>
<evidence type="ECO:0000256" key="5">
    <source>
        <dbReference type="ARBA" id="ARBA00023242"/>
    </source>
</evidence>
<dbReference type="InterPro" id="IPR032308">
    <property type="entry name" value="TDBD"/>
</dbReference>
<evidence type="ECO:0000256" key="3">
    <source>
        <dbReference type="ARBA" id="ARBA00022771"/>
    </source>
</evidence>
<dbReference type="InterPro" id="IPR059153">
    <property type="entry name" value="NSD_PHD-1st"/>
</dbReference>
<dbReference type="PANTHER" id="PTHR47025:SF28">
    <property type="entry name" value="ACYL-COA N-ACYLTRANSFERASE WITH RING_FYVE_PHD-TYPE ZINC FINGER DOMAIN-CONTAINING PROTEIN"/>
    <property type="match status" value="1"/>
</dbReference>
<dbReference type="GO" id="GO:0005634">
    <property type="term" value="C:nucleus"/>
    <property type="evidence" value="ECO:0007669"/>
    <property type="project" value="UniProtKB-SubCell"/>
</dbReference>
<dbReference type="FunFam" id="3.30.40.10:FF:000494">
    <property type="entry name" value="Acyl-CoA N-acyltransferase with RING/FYVE/PHD-type zinc finger domain"/>
    <property type="match status" value="1"/>
</dbReference>
<evidence type="ECO:0000256" key="2">
    <source>
        <dbReference type="ARBA" id="ARBA00022723"/>
    </source>
</evidence>
<keyword evidence="2" id="KW-0479">Metal-binding</keyword>